<dbReference type="OrthoDB" id="2112831at2"/>
<dbReference type="Proteomes" id="UP000198636">
    <property type="component" value="Unassembled WGS sequence"/>
</dbReference>
<evidence type="ECO:0000313" key="2">
    <source>
        <dbReference type="Proteomes" id="UP000198636"/>
    </source>
</evidence>
<proteinExistence type="predicted"/>
<sequence>MEIRIQSQNALIGIEGTNGQYSIQQNQWPMKLRSIDAKSKIKMTDAVLLIDQRQCFSEAGLKGIMEINRIYAAKGRNAALEGIARIAREGKEMSSINKNKGPVIAKIAKRNRFKKSKEVRFDMIPKSRPKITVIPGKVTGEFEKGYIDMKMGNIKPSIEYYPGKLDIYLKQKNKINIEFVGNKLDTYIG</sequence>
<dbReference type="InterPro" id="IPR045527">
    <property type="entry name" value="DUF6470"/>
</dbReference>
<gene>
    <name evidence="1" type="ORF">SAMN03080606_02812</name>
</gene>
<evidence type="ECO:0000313" key="1">
    <source>
        <dbReference type="EMBL" id="SCY86873.1"/>
    </source>
</evidence>
<name>A0A1G5JES6_9FIRM</name>
<reference evidence="1 2" key="1">
    <citation type="submission" date="2016-10" db="EMBL/GenBank/DDBJ databases">
        <authorList>
            <person name="de Groot N.N."/>
        </authorList>
    </citation>
    <scope>NUCLEOTIDE SEQUENCE [LARGE SCALE GENOMIC DNA]</scope>
    <source>
        <strain evidence="1 2">DSM 18978</strain>
    </source>
</reference>
<protein>
    <submittedName>
        <fullName evidence="1">Uncharacterized protein</fullName>
    </submittedName>
</protein>
<dbReference type="EMBL" id="FMUS01000019">
    <property type="protein sequence ID" value="SCY86873.1"/>
    <property type="molecule type" value="Genomic_DNA"/>
</dbReference>
<keyword evidence="2" id="KW-1185">Reference proteome</keyword>
<dbReference type="RefSeq" id="WP_091544646.1">
    <property type="nucleotide sequence ID" value="NZ_FMUS01000019.1"/>
</dbReference>
<accession>A0A1G5JES6</accession>
<dbReference type="Pfam" id="PF20074">
    <property type="entry name" value="DUF6470"/>
    <property type="match status" value="1"/>
</dbReference>
<dbReference type="STRING" id="1120976.SAMN03080606_02812"/>
<dbReference type="AlphaFoldDB" id="A0A1G5JES6"/>
<organism evidence="1 2">
    <name type="scientific">Alkaliphilus peptidifermentans DSM 18978</name>
    <dbReference type="NCBI Taxonomy" id="1120976"/>
    <lineage>
        <taxon>Bacteria</taxon>
        <taxon>Bacillati</taxon>
        <taxon>Bacillota</taxon>
        <taxon>Clostridia</taxon>
        <taxon>Peptostreptococcales</taxon>
        <taxon>Natronincolaceae</taxon>
        <taxon>Alkaliphilus</taxon>
    </lineage>
</organism>